<dbReference type="RefSeq" id="WP_281931752.1">
    <property type="nucleotide sequence ID" value="NZ_AP027142.1"/>
</dbReference>
<dbReference type="CDD" id="cd07821">
    <property type="entry name" value="PYR_PYL_RCAR_like"/>
    <property type="match status" value="1"/>
</dbReference>
<dbReference type="InterPro" id="IPR019587">
    <property type="entry name" value="Polyketide_cyclase/dehydratase"/>
</dbReference>
<proteinExistence type="predicted"/>
<feature type="signal peptide" evidence="1">
    <location>
        <begin position="1"/>
        <end position="22"/>
    </location>
</feature>
<accession>A0ABM8E830</accession>
<dbReference type="Gene3D" id="3.30.530.20">
    <property type="match status" value="1"/>
</dbReference>
<dbReference type="EMBL" id="AP027142">
    <property type="protein sequence ID" value="BDV34121.1"/>
    <property type="molecule type" value="Genomic_DNA"/>
</dbReference>
<organism evidence="2 3">
    <name type="scientific">Methylocystis iwaonis</name>
    <dbReference type="NCBI Taxonomy" id="2885079"/>
    <lineage>
        <taxon>Bacteria</taxon>
        <taxon>Pseudomonadati</taxon>
        <taxon>Pseudomonadota</taxon>
        <taxon>Alphaproteobacteria</taxon>
        <taxon>Hyphomicrobiales</taxon>
        <taxon>Methylocystaceae</taxon>
        <taxon>Methylocystis</taxon>
    </lineage>
</organism>
<sequence>MSNLSRRAALLALAAFASMASAAVAGAEPPTPGPNSWAAHGAAPLKSVETIVIDAPPEKVWAVVGDFAHYDWLPGVKSVEASGGNEPEKAKRKLLMADGGAVEETLVRWEAERMTIAWHRDHDDVKRLPAINYMTHVTVKPTGEGKSLAEWKGRFYRGHPFNDPPPGLDDDTALVAVTALHRAGLAALKARVEGR</sequence>
<evidence type="ECO:0000313" key="3">
    <source>
        <dbReference type="Proteomes" id="UP001317629"/>
    </source>
</evidence>
<dbReference type="PANTHER" id="PTHR39332:SF7">
    <property type="entry name" value="SRPBCC FAMILY PROTEIN"/>
    <property type="match status" value="1"/>
</dbReference>
<reference evidence="2 3" key="1">
    <citation type="journal article" date="2023" name="Int. J. Syst. Evol. Microbiol.">
        <title>Methylocystis iwaonis sp. nov., a type II methane-oxidizing bacterium from surface soil of a rice paddy field in Japan, and emended description of the genus Methylocystis (ex Whittenbury et al. 1970) Bowman et al. 1993.</title>
        <authorList>
            <person name="Kaise H."/>
            <person name="Sawadogo J.B."/>
            <person name="Alam M.S."/>
            <person name="Ueno C."/>
            <person name="Dianou D."/>
            <person name="Shinjo R."/>
            <person name="Asakawa S."/>
        </authorList>
    </citation>
    <scope>NUCLEOTIDE SEQUENCE [LARGE SCALE GENOMIC DNA]</scope>
    <source>
        <strain evidence="2 3">SS37A-Re</strain>
    </source>
</reference>
<dbReference type="Pfam" id="PF10604">
    <property type="entry name" value="Polyketide_cyc2"/>
    <property type="match status" value="1"/>
</dbReference>
<gene>
    <name evidence="2" type="ORF">SS37A_16500</name>
</gene>
<dbReference type="PANTHER" id="PTHR39332">
    <property type="entry name" value="BLL4707 PROTEIN"/>
    <property type="match status" value="1"/>
</dbReference>
<keyword evidence="1" id="KW-0732">Signal</keyword>
<dbReference type="SUPFAM" id="SSF55961">
    <property type="entry name" value="Bet v1-like"/>
    <property type="match status" value="1"/>
</dbReference>
<keyword evidence="3" id="KW-1185">Reference proteome</keyword>
<evidence type="ECO:0000256" key="1">
    <source>
        <dbReference type="SAM" id="SignalP"/>
    </source>
</evidence>
<protein>
    <submittedName>
        <fullName evidence="2">MxaD family protein</fullName>
    </submittedName>
</protein>
<feature type="chain" id="PRO_5046771079" evidence="1">
    <location>
        <begin position="23"/>
        <end position="195"/>
    </location>
</feature>
<dbReference type="Proteomes" id="UP001317629">
    <property type="component" value="Chromosome"/>
</dbReference>
<dbReference type="InterPro" id="IPR006311">
    <property type="entry name" value="TAT_signal"/>
</dbReference>
<dbReference type="InterPro" id="IPR023393">
    <property type="entry name" value="START-like_dom_sf"/>
</dbReference>
<dbReference type="PROSITE" id="PS51318">
    <property type="entry name" value="TAT"/>
    <property type="match status" value="1"/>
</dbReference>
<evidence type="ECO:0000313" key="2">
    <source>
        <dbReference type="EMBL" id="BDV34121.1"/>
    </source>
</evidence>
<name>A0ABM8E830_9HYPH</name>